<evidence type="ECO:0008006" key="5">
    <source>
        <dbReference type="Google" id="ProtNLM"/>
    </source>
</evidence>
<dbReference type="Gene3D" id="2.120.10.70">
    <property type="entry name" value="Fucose-specific lectin"/>
    <property type="match status" value="1"/>
</dbReference>
<gene>
    <name evidence="3" type="ORF">QBC41DRAFT_235269</name>
</gene>
<dbReference type="Proteomes" id="UP001174997">
    <property type="component" value="Unassembled WGS sequence"/>
</dbReference>
<evidence type="ECO:0000313" key="4">
    <source>
        <dbReference type="Proteomes" id="UP001174997"/>
    </source>
</evidence>
<evidence type="ECO:0000256" key="2">
    <source>
        <dbReference type="SAM" id="Phobius"/>
    </source>
</evidence>
<evidence type="ECO:0000256" key="1">
    <source>
        <dbReference type="SAM" id="MobiDB-lite"/>
    </source>
</evidence>
<sequence>MAAHNQQYSDLPEAVHRQHDFPEVVSEDAPQAVERGAEMAKYLVHANVHTLESSIDTASAKEPPERRIWGLKRKTFFILSILGAILLVGAVVGIAVGLTSSQRSSASSSQGILLDDPDNLRSPGDANTSTGPGNTPQPSIDLSPLPSNSNISPTSSLASANFTDPKTNVIHLHVYSQLPPPENSLVVSVWNSSARVWRTYSVSALLPSTYDLLPDSPVSAYVYTNPTFQAGVMVLTTDGVIHQFVTTDVSMRSGWRHGGVGLGEAILTVGKKNNFQVLRPQCGTGEDCRWFFPASAVAYQDGGGVVKVFNIKVMKEFVIGKGREGTELGLVSVVERPPEGGRGGLNISDIYWRVTFVPEGRGRELRGWTAGKEMVGGWGEGMTALGDMPLTPASHNMAAFSYDLVNQMIVTLEDGGRRLGVRTLDGLAGNKWTLPSPEDDPAKLADQKGDVRFTAITGNPEKRVFGMVNGNIHEWRFSSGRPRNWEYVGRVSTWPVLTS</sequence>
<protein>
    <recommendedName>
        <fullName evidence="5">Fucose-specific lectin</fullName>
    </recommendedName>
</protein>
<accession>A0AA39Z1G0</accession>
<feature type="compositionally biased region" description="Polar residues" evidence="1">
    <location>
        <begin position="125"/>
        <end position="140"/>
    </location>
</feature>
<dbReference type="AlphaFoldDB" id="A0AA39Z1G0"/>
<feature type="compositionally biased region" description="Low complexity" evidence="1">
    <location>
        <begin position="142"/>
        <end position="158"/>
    </location>
</feature>
<comment type="caution">
    <text evidence="3">The sequence shown here is derived from an EMBL/GenBank/DDBJ whole genome shotgun (WGS) entry which is preliminary data.</text>
</comment>
<reference evidence="3" key="1">
    <citation type="submission" date="2023-06" db="EMBL/GenBank/DDBJ databases">
        <title>Genome-scale phylogeny and comparative genomics of the fungal order Sordariales.</title>
        <authorList>
            <consortium name="Lawrence Berkeley National Laboratory"/>
            <person name="Hensen N."/>
            <person name="Bonometti L."/>
            <person name="Westerberg I."/>
            <person name="Brannstrom I.O."/>
            <person name="Guillou S."/>
            <person name="Cros-Aarteil S."/>
            <person name="Calhoun S."/>
            <person name="Haridas S."/>
            <person name="Kuo A."/>
            <person name="Mondo S."/>
            <person name="Pangilinan J."/>
            <person name="Riley R."/>
            <person name="Labutti K."/>
            <person name="Andreopoulos B."/>
            <person name="Lipzen A."/>
            <person name="Chen C."/>
            <person name="Yanf M."/>
            <person name="Daum C."/>
            <person name="Ng V."/>
            <person name="Clum A."/>
            <person name="Steindorff A."/>
            <person name="Ohm R."/>
            <person name="Martin F."/>
            <person name="Silar P."/>
            <person name="Natvig D."/>
            <person name="Lalanne C."/>
            <person name="Gautier V."/>
            <person name="Ament-Velasquez S.L."/>
            <person name="Kruys A."/>
            <person name="Hutchinson M.I."/>
            <person name="Powell A.J."/>
            <person name="Barry K."/>
            <person name="Miller A.N."/>
            <person name="Grigoriev I.V."/>
            <person name="Debuchy R."/>
            <person name="Gladieux P."/>
            <person name="Thoren M.H."/>
            <person name="Johannesson H."/>
        </authorList>
    </citation>
    <scope>NUCLEOTIDE SEQUENCE</scope>
    <source>
        <strain evidence="3">CBS 307.81</strain>
    </source>
</reference>
<feature type="transmembrane region" description="Helical" evidence="2">
    <location>
        <begin position="76"/>
        <end position="98"/>
    </location>
</feature>
<keyword evidence="2" id="KW-0812">Transmembrane</keyword>
<dbReference type="EMBL" id="JAULSY010000142">
    <property type="protein sequence ID" value="KAK0662141.1"/>
    <property type="molecule type" value="Genomic_DNA"/>
</dbReference>
<keyword evidence="2" id="KW-0472">Membrane</keyword>
<name>A0AA39Z1G0_9PEZI</name>
<keyword evidence="4" id="KW-1185">Reference proteome</keyword>
<organism evidence="3 4">
    <name type="scientific">Cercophora samala</name>
    <dbReference type="NCBI Taxonomy" id="330535"/>
    <lineage>
        <taxon>Eukaryota</taxon>
        <taxon>Fungi</taxon>
        <taxon>Dikarya</taxon>
        <taxon>Ascomycota</taxon>
        <taxon>Pezizomycotina</taxon>
        <taxon>Sordariomycetes</taxon>
        <taxon>Sordariomycetidae</taxon>
        <taxon>Sordariales</taxon>
        <taxon>Lasiosphaeriaceae</taxon>
        <taxon>Cercophora</taxon>
    </lineage>
</organism>
<proteinExistence type="predicted"/>
<feature type="region of interest" description="Disordered" evidence="1">
    <location>
        <begin position="106"/>
        <end position="158"/>
    </location>
</feature>
<evidence type="ECO:0000313" key="3">
    <source>
        <dbReference type="EMBL" id="KAK0662141.1"/>
    </source>
</evidence>
<keyword evidence="2" id="KW-1133">Transmembrane helix</keyword>